<evidence type="ECO:0000256" key="3">
    <source>
        <dbReference type="ARBA" id="ARBA00005684"/>
    </source>
</evidence>
<protein>
    <recommendedName>
        <fullName evidence="5">4-alpha-glucanotransferase</fullName>
        <ecNumber evidence="4">2.4.1.25</ecNumber>
    </recommendedName>
    <alternativeName>
        <fullName evidence="10">Amylomaltase</fullName>
    </alternativeName>
    <alternativeName>
        <fullName evidence="11">Disproportionating enzyme</fullName>
    </alternativeName>
</protein>
<evidence type="ECO:0000256" key="8">
    <source>
        <dbReference type="ARBA" id="ARBA00022679"/>
    </source>
</evidence>
<dbReference type="SUPFAM" id="SSF49452">
    <property type="entry name" value="Starch-binding domain-like"/>
    <property type="match status" value="2"/>
</dbReference>
<evidence type="ECO:0000256" key="11">
    <source>
        <dbReference type="ARBA" id="ARBA00031501"/>
    </source>
</evidence>
<dbReference type="Gene3D" id="3.20.20.80">
    <property type="entry name" value="Glycosidases"/>
    <property type="match status" value="2"/>
</dbReference>
<keyword evidence="8 12" id="KW-0808">Transferase</keyword>
<reference evidence="12" key="2">
    <citation type="submission" date="2021-09" db="EMBL/GenBank/DDBJ databases">
        <authorList>
            <person name="Gilroy R."/>
        </authorList>
    </citation>
    <scope>NUCLEOTIDE SEQUENCE</scope>
    <source>
        <strain evidence="12">4100</strain>
    </source>
</reference>
<dbReference type="InterPro" id="IPR013784">
    <property type="entry name" value="Carb-bd-like_fold"/>
</dbReference>
<evidence type="ECO:0000256" key="4">
    <source>
        <dbReference type="ARBA" id="ARBA00012560"/>
    </source>
</evidence>
<keyword evidence="9" id="KW-0119">Carbohydrate metabolism</keyword>
<dbReference type="PANTHER" id="PTHR32518:SF3">
    <property type="entry name" value="4-ALPHA-GLUCANOTRANSFERASE"/>
    <property type="match status" value="1"/>
</dbReference>
<reference evidence="12" key="1">
    <citation type="journal article" date="2021" name="PeerJ">
        <title>Extensive microbial diversity within the chicken gut microbiome revealed by metagenomics and culture.</title>
        <authorList>
            <person name="Gilroy R."/>
            <person name="Ravi A."/>
            <person name="Getino M."/>
            <person name="Pursley I."/>
            <person name="Horton D.L."/>
            <person name="Alikhan N.F."/>
            <person name="Baker D."/>
            <person name="Gharbi K."/>
            <person name="Hall N."/>
            <person name="Watson M."/>
            <person name="Adriaenssens E.M."/>
            <person name="Foster-Nyarko E."/>
            <person name="Jarju S."/>
            <person name="Secka A."/>
            <person name="Antonio M."/>
            <person name="Oren A."/>
            <person name="Chaudhuri R.R."/>
            <person name="La Ragione R."/>
            <person name="Hildebrand F."/>
            <person name="Pallen M.J."/>
        </authorList>
    </citation>
    <scope>NUCLEOTIDE SEQUENCE</scope>
    <source>
        <strain evidence="12">4100</strain>
    </source>
</reference>
<comment type="caution">
    <text evidence="12">The sequence shown here is derived from an EMBL/GenBank/DDBJ whole genome shotgun (WGS) entry which is preliminary data.</text>
</comment>
<dbReference type="Pfam" id="PF00686">
    <property type="entry name" value="CBM_20"/>
    <property type="match status" value="2"/>
</dbReference>
<dbReference type="InterPro" id="IPR017853">
    <property type="entry name" value="GH"/>
</dbReference>
<evidence type="ECO:0000256" key="1">
    <source>
        <dbReference type="ARBA" id="ARBA00000439"/>
    </source>
</evidence>
<dbReference type="InterPro" id="IPR003385">
    <property type="entry name" value="Glyco_hydro_77"/>
</dbReference>
<dbReference type="Gene3D" id="2.60.40.10">
    <property type="entry name" value="Immunoglobulins"/>
    <property type="match status" value="2"/>
</dbReference>
<evidence type="ECO:0000256" key="7">
    <source>
        <dbReference type="ARBA" id="ARBA00022676"/>
    </source>
</evidence>
<dbReference type="AlphaFoldDB" id="A0A4Q0UA36"/>
<sequence length="892" mass="104046">MKLSFNIDYRTNWGESVYLCGDIEALGANDEAKAIKLDLDGVEHWSTVIEVEDSTPSFNYFYIVRHENGYTKHEWGIKHRFVRGRAAKTFEIFDRWQDQPWDKPYYSQAFTNCICKRHVLEQPLTPKTGIANIRVSAPMVQEDEVLAIGGACEGLGKWDASKAIVMNDANFPEWEVNIEIKALDIPSEYKFVILKKDSHDLVAWEGGDNRRFDIVPAQKNEVLVVSGMRFVNPLAPWRGAGVAIPVFSLRTNDDFGVGEFLDLKKMVDWAVETGQKFIQLLPINDTTMTWTWTDSYPYNSNSTFALHPMYLHLPAMGRLNDQGRQEYFDNLGRELNQLAEVDYERVNNAKNEFTRELFAQDGAAVMERDDFKEFVERNKKWLTPYAAFCSLRDINGTVEMSQWGEYAQFSQEKLDRFVAENPDRINYVYYIQYFLDKQMREVIDYAHDRGVALKGDVPIGISRTSVDAWTDPRLFNLDCQAGAPPDDFSVLGQNWGFPTYNWEEMNLDGFAWWKARFGKMAEYFDAYRIDHVLGFFRIWQIPQDAVHGLLGYFNPALPFTPDELKYNYDFWLDVDLQTTPYIMDYFLGDFFGEYTDEARAWFLVDAGYGRYKLKPEFNTQRKVVEYFASLEKNDKHNKLCNALLGLIDEVLFIEDPYEKGKYHPRISAHFTYIYRSLTDYEKWCFNRLYNDFYYHRHNDFWYGKAMWKLPPLVDATSMLCCAEDLGMVPDCVAAVMSQLEILSLEIQRMPKDPKSKFGNTWSYPYYSVCTTSTHDMGGIRQWWEEDRGKTQDFFNHVLGEPGLAPYYAEPWVCDKIVTNHLASPSMLCILPLQDWLSIDGDIRRDNPQDEQINVPANSRHYWRYRMHLTLEDLIGKAGFNQRIRDKVRASGR</sequence>
<dbReference type="SUPFAM" id="SSF51445">
    <property type="entry name" value="(Trans)glycosidases"/>
    <property type="match status" value="1"/>
</dbReference>
<gene>
    <name evidence="12" type="ORF">K8V47_09235</name>
</gene>
<dbReference type="InterPro" id="IPR002044">
    <property type="entry name" value="CBM20"/>
</dbReference>
<evidence type="ECO:0000256" key="6">
    <source>
        <dbReference type="ARBA" id="ARBA00022490"/>
    </source>
</evidence>
<dbReference type="Pfam" id="PF02446">
    <property type="entry name" value="Glyco_hydro_77"/>
    <property type="match status" value="1"/>
</dbReference>
<dbReference type="PANTHER" id="PTHR32518">
    <property type="match status" value="1"/>
</dbReference>
<comment type="similarity">
    <text evidence="3">Belongs to the disproportionating enzyme family.</text>
</comment>
<dbReference type="GO" id="GO:0005975">
    <property type="term" value="P:carbohydrate metabolic process"/>
    <property type="evidence" value="ECO:0007669"/>
    <property type="project" value="InterPro"/>
</dbReference>
<evidence type="ECO:0000256" key="9">
    <source>
        <dbReference type="ARBA" id="ARBA00023277"/>
    </source>
</evidence>
<dbReference type="GO" id="GO:0005737">
    <property type="term" value="C:cytoplasm"/>
    <property type="evidence" value="ECO:0007669"/>
    <property type="project" value="UniProtKB-SubCell"/>
</dbReference>
<dbReference type="PROSITE" id="PS51166">
    <property type="entry name" value="CBM20"/>
    <property type="match status" value="2"/>
</dbReference>
<dbReference type="EMBL" id="DYXT01000048">
    <property type="protein sequence ID" value="HJE39924.1"/>
    <property type="molecule type" value="Genomic_DNA"/>
</dbReference>
<comment type="subcellular location">
    <subcellularLocation>
        <location evidence="2">Cytoplasm</location>
    </subcellularLocation>
</comment>
<proteinExistence type="inferred from homology"/>
<dbReference type="EC" id="2.4.1.25" evidence="4"/>
<keyword evidence="6" id="KW-0963">Cytoplasm</keyword>
<dbReference type="GO" id="GO:2001070">
    <property type="term" value="F:starch binding"/>
    <property type="evidence" value="ECO:0007669"/>
    <property type="project" value="InterPro"/>
</dbReference>
<dbReference type="Proteomes" id="UP000711407">
    <property type="component" value="Unassembled WGS sequence"/>
</dbReference>
<dbReference type="InterPro" id="IPR013783">
    <property type="entry name" value="Ig-like_fold"/>
</dbReference>
<comment type="catalytic activity">
    <reaction evidence="1">
        <text>Transfers a segment of a (1-&gt;4)-alpha-D-glucan to a new position in an acceptor, which may be glucose or a (1-&gt;4)-alpha-D-glucan.</text>
        <dbReference type="EC" id="2.4.1.25"/>
    </reaction>
</comment>
<evidence type="ECO:0000313" key="13">
    <source>
        <dbReference type="Proteomes" id="UP000711407"/>
    </source>
</evidence>
<evidence type="ECO:0000256" key="5">
    <source>
        <dbReference type="ARBA" id="ARBA00020295"/>
    </source>
</evidence>
<evidence type="ECO:0000256" key="10">
    <source>
        <dbReference type="ARBA" id="ARBA00031423"/>
    </source>
</evidence>
<dbReference type="GO" id="GO:0004134">
    <property type="term" value="F:4-alpha-glucanotransferase activity"/>
    <property type="evidence" value="ECO:0007669"/>
    <property type="project" value="UniProtKB-EC"/>
</dbReference>
<evidence type="ECO:0000256" key="2">
    <source>
        <dbReference type="ARBA" id="ARBA00004496"/>
    </source>
</evidence>
<evidence type="ECO:0000313" key="12">
    <source>
        <dbReference type="EMBL" id="HJE39924.1"/>
    </source>
</evidence>
<dbReference type="SMART" id="SM01065">
    <property type="entry name" value="CBM_2"/>
    <property type="match status" value="2"/>
</dbReference>
<accession>A0A4Q0UA36</accession>
<keyword evidence="7 12" id="KW-0328">Glycosyltransferase</keyword>
<organism evidence="12 13">
    <name type="scientific">Candidatus Amulumruptor caecigallinarius</name>
    <dbReference type="NCBI Taxonomy" id="2109911"/>
    <lineage>
        <taxon>Bacteria</taxon>
        <taxon>Pseudomonadati</taxon>
        <taxon>Bacteroidota</taxon>
        <taxon>Bacteroidia</taxon>
        <taxon>Bacteroidales</taxon>
        <taxon>Muribaculaceae</taxon>
        <taxon>Candidatus Amulumruptor</taxon>
    </lineage>
</organism>
<name>A0A4Q0UA36_9BACT</name>